<keyword evidence="2" id="KW-0378">Hydrolase</keyword>
<proteinExistence type="predicted"/>
<keyword evidence="1 4" id="KW-0479">Metal-binding</keyword>
<keyword evidence="6" id="KW-1185">Reference proteome</keyword>
<dbReference type="CDD" id="cd01643">
    <property type="entry name" value="Bacterial_IMPase_like_2"/>
    <property type="match status" value="1"/>
</dbReference>
<dbReference type="Gene3D" id="3.30.540.10">
    <property type="entry name" value="Fructose-1,6-Bisphosphatase, subunit A, domain 1"/>
    <property type="match status" value="1"/>
</dbReference>
<dbReference type="PRINTS" id="PR00377">
    <property type="entry name" value="IMPHPHTASES"/>
</dbReference>
<feature type="binding site" evidence="4">
    <location>
        <position position="84"/>
    </location>
    <ligand>
        <name>Mg(2+)</name>
        <dbReference type="ChEBI" id="CHEBI:18420"/>
        <label>1</label>
        <note>catalytic</note>
    </ligand>
</feature>
<dbReference type="STRING" id="1497020.DO97_04015"/>
<dbReference type="RefSeq" id="WP_036532731.1">
    <property type="nucleotide sequence ID" value="NZ_JJML01000017.1"/>
</dbReference>
<keyword evidence="3 4" id="KW-0460">Magnesium</keyword>
<dbReference type="AlphaFoldDB" id="A0A098TPX8"/>
<dbReference type="GO" id="GO:0046872">
    <property type="term" value="F:metal ion binding"/>
    <property type="evidence" value="ECO:0007669"/>
    <property type="project" value="UniProtKB-KW"/>
</dbReference>
<evidence type="ECO:0000256" key="4">
    <source>
        <dbReference type="PIRSR" id="PIRSR600760-2"/>
    </source>
</evidence>
<evidence type="ECO:0000256" key="2">
    <source>
        <dbReference type="ARBA" id="ARBA00022801"/>
    </source>
</evidence>
<feature type="binding site" evidence="4">
    <location>
        <position position="209"/>
    </location>
    <ligand>
        <name>Mg(2+)</name>
        <dbReference type="ChEBI" id="CHEBI:18420"/>
        <label>1</label>
        <note>catalytic</note>
    </ligand>
</feature>
<dbReference type="InterPro" id="IPR020583">
    <property type="entry name" value="Inositol_monoP_metal-BS"/>
</dbReference>
<reference evidence="5 6" key="1">
    <citation type="journal article" date="2014" name="Mol. Ecol.">
        <title>Evolution of Synechococcus.</title>
        <authorList>
            <person name="Dvorak P."/>
            <person name="Casamatta D."/>
            <person name="Hasler P."/>
            <person name="Poulickova A."/>
            <person name="Ondrej V."/>
            <person name="Sanges R."/>
        </authorList>
    </citation>
    <scope>NUCLEOTIDE SEQUENCE [LARGE SCALE GENOMIC DNA]</scope>
    <source>
        <strain evidence="5 6">CAUP A 1101</strain>
    </source>
</reference>
<evidence type="ECO:0000313" key="5">
    <source>
        <dbReference type="EMBL" id="KGF72883.1"/>
    </source>
</evidence>
<feature type="binding site" evidence="4">
    <location>
        <position position="87"/>
    </location>
    <ligand>
        <name>Mg(2+)</name>
        <dbReference type="ChEBI" id="CHEBI:18420"/>
        <label>1</label>
        <note>catalytic</note>
    </ligand>
</feature>
<dbReference type="PANTHER" id="PTHR20854:SF4">
    <property type="entry name" value="INOSITOL-1-MONOPHOSPHATASE-RELATED"/>
    <property type="match status" value="1"/>
</dbReference>
<dbReference type="GO" id="GO:0007165">
    <property type="term" value="P:signal transduction"/>
    <property type="evidence" value="ECO:0007669"/>
    <property type="project" value="TreeGrafter"/>
</dbReference>
<dbReference type="PANTHER" id="PTHR20854">
    <property type="entry name" value="INOSITOL MONOPHOSPHATASE"/>
    <property type="match status" value="1"/>
</dbReference>
<feature type="binding site" evidence="4">
    <location>
        <position position="86"/>
    </location>
    <ligand>
        <name>Mg(2+)</name>
        <dbReference type="ChEBI" id="CHEBI:18420"/>
        <label>1</label>
        <note>catalytic</note>
    </ligand>
</feature>
<evidence type="ECO:0000256" key="1">
    <source>
        <dbReference type="ARBA" id="ARBA00022723"/>
    </source>
</evidence>
<protein>
    <submittedName>
        <fullName evidence="5">Inositol monophosphatase</fullName>
    </submittedName>
</protein>
<gene>
    <name evidence="5" type="ORF">DO97_04015</name>
</gene>
<dbReference type="Proteomes" id="UP000030170">
    <property type="component" value="Unassembled WGS sequence"/>
</dbReference>
<sequence length="277" mass="30238">MTDFWSAVLDFARGITTAVGIQLLTDFGQAQAIEKQDGSLVTQSDQWADLTLRSAISQRFPDHGVLSEEVEHIFPTTEWCWVIDPLDGTTNFARGIPLWGISLGLLYRGTPVFGYVHFPPLQQSFHGFWSGESGLTGPTGAFLNQKPIHSSTDALTKNHFFNLCARSISVLQQPFPCKIRMLGVASYNFLLVAAGATLGGVEATPKIWDLAGAWPIAQAAGATWVPLQSEPLFPLQPDLDYGDRSLPTLVVSRGELVPIFCPLVQSVAKPTYQYKSG</sequence>
<accession>A0A098TPX8</accession>
<dbReference type="GO" id="GO:0006020">
    <property type="term" value="P:inositol metabolic process"/>
    <property type="evidence" value="ECO:0007669"/>
    <property type="project" value="TreeGrafter"/>
</dbReference>
<comment type="cofactor">
    <cofactor evidence="4">
        <name>Mg(2+)</name>
        <dbReference type="ChEBI" id="CHEBI:18420"/>
    </cofactor>
</comment>
<dbReference type="Gene3D" id="3.40.190.80">
    <property type="match status" value="1"/>
</dbReference>
<dbReference type="PROSITE" id="PS00629">
    <property type="entry name" value="IMP_1"/>
    <property type="match status" value="1"/>
</dbReference>
<evidence type="ECO:0000256" key="3">
    <source>
        <dbReference type="ARBA" id="ARBA00022842"/>
    </source>
</evidence>
<dbReference type="Pfam" id="PF00459">
    <property type="entry name" value="Inositol_P"/>
    <property type="match status" value="1"/>
</dbReference>
<evidence type="ECO:0000313" key="6">
    <source>
        <dbReference type="Proteomes" id="UP000030170"/>
    </source>
</evidence>
<organism evidence="5 6">
    <name type="scientific">Neosynechococcus sphagnicola sy1</name>
    <dbReference type="NCBI Taxonomy" id="1497020"/>
    <lineage>
        <taxon>Bacteria</taxon>
        <taxon>Bacillati</taxon>
        <taxon>Cyanobacteriota</taxon>
        <taxon>Cyanophyceae</taxon>
        <taxon>Neosynechococcales</taxon>
        <taxon>Neosynechococcaceae</taxon>
        <taxon>Neosynechococcus</taxon>
    </lineage>
</organism>
<name>A0A098TPX8_9CYAN</name>
<dbReference type="OrthoDB" id="9772456at2"/>
<feature type="binding site" evidence="4">
    <location>
        <position position="68"/>
    </location>
    <ligand>
        <name>Mg(2+)</name>
        <dbReference type="ChEBI" id="CHEBI:18420"/>
        <label>1</label>
        <note>catalytic</note>
    </ligand>
</feature>
<dbReference type="GO" id="GO:0008934">
    <property type="term" value="F:inositol monophosphate 1-phosphatase activity"/>
    <property type="evidence" value="ECO:0007669"/>
    <property type="project" value="TreeGrafter"/>
</dbReference>
<dbReference type="SUPFAM" id="SSF56655">
    <property type="entry name" value="Carbohydrate phosphatase"/>
    <property type="match status" value="1"/>
</dbReference>
<dbReference type="EMBL" id="JJML01000017">
    <property type="protein sequence ID" value="KGF72883.1"/>
    <property type="molecule type" value="Genomic_DNA"/>
</dbReference>
<dbReference type="InterPro" id="IPR000760">
    <property type="entry name" value="Inositol_monophosphatase-like"/>
</dbReference>
<comment type="caution">
    <text evidence="5">The sequence shown here is derived from an EMBL/GenBank/DDBJ whole genome shotgun (WGS) entry which is preliminary data.</text>
</comment>